<dbReference type="AlphaFoldDB" id="A0AAV4CC70"/>
<dbReference type="Proteomes" id="UP000735302">
    <property type="component" value="Unassembled WGS sequence"/>
</dbReference>
<organism evidence="1 2">
    <name type="scientific">Plakobranchus ocellatus</name>
    <dbReference type="NCBI Taxonomy" id="259542"/>
    <lineage>
        <taxon>Eukaryota</taxon>
        <taxon>Metazoa</taxon>
        <taxon>Spiralia</taxon>
        <taxon>Lophotrochozoa</taxon>
        <taxon>Mollusca</taxon>
        <taxon>Gastropoda</taxon>
        <taxon>Heterobranchia</taxon>
        <taxon>Euthyneura</taxon>
        <taxon>Panpulmonata</taxon>
        <taxon>Sacoglossa</taxon>
        <taxon>Placobranchoidea</taxon>
        <taxon>Plakobranchidae</taxon>
        <taxon>Plakobranchus</taxon>
    </lineage>
</organism>
<accession>A0AAV4CC70</accession>
<keyword evidence="2" id="KW-1185">Reference proteome</keyword>
<evidence type="ECO:0000313" key="2">
    <source>
        <dbReference type="Proteomes" id="UP000735302"/>
    </source>
</evidence>
<proteinExistence type="predicted"/>
<sequence length="117" mass="13103">MAKVEKEKRNFICTDDGRTAVEKLSTETACFANQTAIGELQTNRNNCKATHGLNTMTTTDCTKINNTRNCDRNYAASKCGDYTEFIIDGSWLSRIKIEWNSCYDDAKKSKKTLPSSG</sequence>
<name>A0AAV4CC70_9GAST</name>
<dbReference type="EMBL" id="BLXT01006100">
    <property type="protein sequence ID" value="GFO28951.1"/>
    <property type="molecule type" value="Genomic_DNA"/>
</dbReference>
<reference evidence="1 2" key="1">
    <citation type="journal article" date="2021" name="Elife">
        <title>Chloroplast acquisition without the gene transfer in kleptoplastic sea slugs, Plakobranchus ocellatus.</title>
        <authorList>
            <person name="Maeda T."/>
            <person name="Takahashi S."/>
            <person name="Yoshida T."/>
            <person name="Shimamura S."/>
            <person name="Takaki Y."/>
            <person name="Nagai Y."/>
            <person name="Toyoda A."/>
            <person name="Suzuki Y."/>
            <person name="Arimoto A."/>
            <person name="Ishii H."/>
            <person name="Satoh N."/>
            <person name="Nishiyama T."/>
            <person name="Hasebe M."/>
            <person name="Maruyama T."/>
            <person name="Minagawa J."/>
            <person name="Obokata J."/>
            <person name="Shigenobu S."/>
        </authorList>
    </citation>
    <scope>NUCLEOTIDE SEQUENCE [LARGE SCALE GENOMIC DNA]</scope>
</reference>
<protein>
    <submittedName>
        <fullName evidence="1">Uncharacterized protein</fullName>
    </submittedName>
</protein>
<comment type="caution">
    <text evidence="1">The sequence shown here is derived from an EMBL/GenBank/DDBJ whole genome shotgun (WGS) entry which is preliminary data.</text>
</comment>
<evidence type="ECO:0000313" key="1">
    <source>
        <dbReference type="EMBL" id="GFO28951.1"/>
    </source>
</evidence>
<gene>
    <name evidence="1" type="ORF">PoB_005545600</name>
</gene>